<name>A0A1B8NVH9_HALEL</name>
<keyword evidence="1" id="KW-0732">Signal</keyword>
<dbReference type="PATRIC" id="fig|2746.7.peg.3114"/>
<proteinExistence type="predicted"/>
<dbReference type="InterPro" id="IPR011033">
    <property type="entry name" value="PRC_barrel-like_sf"/>
</dbReference>
<accession>A0A1B8NVH9</accession>
<comment type="caution">
    <text evidence="3">The sequence shown here is derived from an EMBL/GenBank/DDBJ whole genome shotgun (WGS) entry which is preliminary data.</text>
</comment>
<dbReference type="SUPFAM" id="SSF50346">
    <property type="entry name" value="PRC-barrel domain"/>
    <property type="match status" value="1"/>
</dbReference>
<protein>
    <submittedName>
        <fullName evidence="3">PRC-barrel domain protein</fullName>
    </submittedName>
</protein>
<sequence length="186" mass="19993">MTSRTPLSTAIRSVLFGAGLLLSASAIAAPQGLYSANELLDADVYAKSDSAKAIGEVEDVLLDNDMRVHSLVIDTGDLLDLGDKQYVVDAEHFTVETRNGDSLENIEYSVHLDLDAQALGEQPEYTDTWWNQAKDNLQQAWSDTKEGAASAWETTRSATSDALDKAGEALKSVGEKTQQAADDAAQ</sequence>
<evidence type="ECO:0000313" key="4">
    <source>
        <dbReference type="Proteomes" id="UP000092504"/>
    </source>
</evidence>
<feature type="chain" id="PRO_5008611117" evidence="1">
    <location>
        <begin position="29"/>
        <end position="186"/>
    </location>
</feature>
<gene>
    <name evidence="3" type="ORF">A8U91_03029</name>
</gene>
<evidence type="ECO:0000313" key="3">
    <source>
        <dbReference type="EMBL" id="OBX33985.1"/>
    </source>
</evidence>
<dbReference type="AlphaFoldDB" id="A0A1B8NVH9"/>
<dbReference type="InterPro" id="IPR027275">
    <property type="entry name" value="PRC-brl_dom"/>
</dbReference>
<feature type="domain" description="PRC-barrel" evidence="2">
    <location>
        <begin position="33"/>
        <end position="91"/>
    </location>
</feature>
<feature type="signal peptide" evidence="1">
    <location>
        <begin position="1"/>
        <end position="28"/>
    </location>
</feature>
<dbReference type="Pfam" id="PF05239">
    <property type="entry name" value="PRC"/>
    <property type="match status" value="1"/>
</dbReference>
<dbReference type="Proteomes" id="UP000092504">
    <property type="component" value="Unassembled WGS sequence"/>
</dbReference>
<reference evidence="3 4" key="1">
    <citation type="submission" date="2016-06" db="EMBL/GenBank/DDBJ databases">
        <title>Genome sequence of halotolerant plant growth promoting strain of Halomonas elongata HEK1 isolated from salterns of Rann of Kutch, Gujarat, India.</title>
        <authorList>
            <person name="Gaba S."/>
            <person name="Singh R.N."/>
            <person name="Abrol S."/>
            <person name="Kaushik R."/>
            <person name="Saxena A.K."/>
        </authorList>
    </citation>
    <scope>NUCLEOTIDE SEQUENCE [LARGE SCALE GENOMIC DNA]</scope>
    <source>
        <strain evidence="3 4">HEK1</strain>
    </source>
</reference>
<dbReference type="EMBL" id="MAJD01000002">
    <property type="protein sequence ID" value="OBX33985.1"/>
    <property type="molecule type" value="Genomic_DNA"/>
</dbReference>
<evidence type="ECO:0000259" key="2">
    <source>
        <dbReference type="Pfam" id="PF05239"/>
    </source>
</evidence>
<organism evidence="3 4">
    <name type="scientific">Halomonas elongata</name>
    <dbReference type="NCBI Taxonomy" id="2746"/>
    <lineage>
        <taxon>Bacteria</taxon>
        <taxon>Pseudomonadati</taxon>
        <taxon>Pseudomonadota</taxon>
        <taxon>Gammaproteobacteria</taxon>
        <taxon>Oceanospirillales</taxon>
        <taxon>Halomonadaceae</taxon>
        <taxon>Halomonas</taxon>
    </lineage>
</organism>
<evidence type="ECO:0000256" key="1">
    <source>
        <dbReference type="SAM" id="SignalP"/>
    </source>
</evidence>
<dbReference type="Gene3D" id="2.30.30.240">
    <property type="entry name" value="PRC-barrel domain"/>
    <property type="match status" value="1"/>
</dbReference>
<dbReference type="Gene3D" id="1.10.287.700">
    <property type="entry name" value="Helix hairpin bin"/>
    <property type="match status" value="1"/>
</dbReference>